<accession>A0AAE8Y640</accession>
<evidence type="ECO:0000313" key="2">
    <source>
        <dbReference type="Proteomes" id="UP000827737"/>
    </source>
</evidence>
<dbReference type="EMBL" id="OK040786">
    <property type="protein sequence ID" value="UDL15242.1"/>
    <property type="molecule type" value="Genomic_DNA"/>
</dbReference>
<proteinExistence type="predicted"/>
<dbReference type="RefSeq" id="YP_010246526.1">
    <property type="nucleotide sequence ID" value="NC_060136.1"/>
</dbReference>
<dbReference type="GeneID" id="70081084"/>
<keyword evidence="2" id="KW-1185">Reference proteome</keyword>
<protein>
    <submittedName>
        <fullName evidence="1">Uncharacterized protein</fullName>
    </submittedName>
</protein>
<gene>
    <name evidence="1" type="primary">7</name>
    <name evidence="1" type="ORF">SEA_KUDEFRE_7</name>
</gene>
<dbReference type="KEGG" id="vg:70081084"/>
<name>A0AAE8Y640_9CAUD</name>
<sequence length="56" mass="6165">MYELGRIEPTPDNIIDVNKLIEAMSDYPDGELAGLLHHVLERLQAGETVVLIAGHP</sequence>
<organism evidence="1 2">
    <name type="scientific">Gordonia phage Kudefre</name>
    <dbReference type="NCBI Taxonomy" id="2885975"/>
    <lineage>
        <taxon>Viruses</taxon>
        <taxon>Duplodnaviria</taxon>
        <taxon>Heunggongvirae</taxon>
        <taxon>Uroviricota</taxon>
        <taxon>Caudoviricetes</taxon>
        <taxon>Deeyouvirinae</taxon>
        <taxon>Octobienvirus</taxon>
        <taxon>Octobienvirus kudefre</taxon>
    </lineage>
</organism>
<dbReference type="Proteomes" id="UP000827737">
    <property type="component" value="Segment"/>
</dbReference>
<evidence type="ECO:0000313" key="1">
    <source>
        <dbReference type="EMBL" id="UDL15242.1"/>
    </source>
</evidence>
<reference evidence="1 2" key="1">
    <citation type="submission" date="2021-09" db="EMBL/GenBank/DDBJ databases">
        <authorList>
            <person name="DeLeon-Fernandez R.L."/>
            <person name="Alejandro-Iglesias T.M."/>
            <person name="Baez-Cruz V.A."/>
            <person name="Bragalone-Rodriguez T."/>
            <person name="Braun-Zayas A."/>
            <person name="Carattini-Rivera A.Z."/>
            <person name="Castello-Casta F.M."/>
            <person name="Delgado-Torres D.N."/>
            <person name="Lopez-Castro L."/>
            <person name="Rivera-Torres A.P."/>
            <person name="Rodriguez-Diaz E.A."/>
            <person name="Tejas-Delatorre P.J."/>
            <person name="Torres-Carro S.E."/>
            <person name="Tristani-Rodriguez M."/>
            <person name="Vazquez E."/>
            <person name="Molloy S.D."/>
            <person name="Garlena R.A."/>
            <person name="Russell D.A."/>
            <person name="Jacobs-Sera D."/>
            <person name="Hatfull G.F."/>
        </authorList>
    </citation>
    <scope>NUCLEOTIDE SEQUENCE [LARGE SCALE GENOMIC DNA]</scope>
</reference>